<accession>A0A1S7LFC6</accession>
<feature type="transmembrane region" description="Helical" evidence="5">
    <location>
        <begin position="60"/>
        <end position="77"/>
    </location>
</feature>
<evidence type="ECO:0000256" key="1">
    <source>
        <dbReference type="ARBA" id="ARBA00004141"/>
    </source>
</evidence>
<dbReference type="EMBL" id="LO017727">
    <property type="protein sequence ID" value="CRH04749.1"/>
    <property type="molecule type" value="Genomic_DNA"/>
</dbReference>
<name>A0A1S7LFC6_MAGMO</name>
<protein>
    <submittedName>
        <fullName evidence="6">Magnetosome protein MamF</fullName>
    </submittedName>
</protein>
<keyword evidence="4 5" id="KW-0472">Membrane</keyword>
<evidence type="ECO:0000313" key="6">
    <source>
        <dbReference type="EMBL" id="CRH04749.1"/>
    </source>
</evidence>
<organism evidence="6">
    <name type="scientific">Magnetococcus massalia (strain MO-1)</name>
    <dbReference type="NCBI Taxonomy" id="451514"/>
    <lineage>
        <taxon>Bacteria</taxon>
        <taxon>Pseudomonadati</taxon>
        <taxon>Pseudomonadota</taxon>
        <taxon>Magnetococcia</taxon>
        <taxon>Magnetococcales</taxon>
        <taxon>Magnetococcaceae</taxon>
        <taxon>Magnetococcus</taxon>
    </lineage>
</organism>
<keyword evidence="3 5" id="KW-1133">Transmembrane helix</keyword>
<evidence type="ECO:0000256" key="2">
    <source>
        <dbReference type="ARBA" id="ARBA00022692"/>
    </source>
</evidence>
<feature type="transmembrane region" description="Helical" evidence="5">
    <location>
        <begin position="30"/>
        <end position="48"/>
    </location>
</feature>
<dbReference type="AlphaFoldDB" id="A0A1S7LFC6"/>
<reference evidence="6" key="1">
    <citation type="submission" date="2015-04" db="EMBL/GenBank/DDBJ databases">
        <authorList>
            <person name="Syromyatnikov M.Y."/>
            <person name="Popov V.N."/>
        </authorList>
    </citation>
    <scope>NUCLEOTIDE SEQUENCE</scope>
    <source>
        <strain evidence="6">MO-1</strain>
    </source>
</reference>
<evidence type="ECO:0000256" key="4">
    <source>
        <dbReference type="ARBA" id="ARBA00023136"/>
    </source>
</evidence>
<comment type="subcellular location">
    <subcellularLocation>
        <location evidence="1">Membrane</location>
        <topology evidence="1">Multi-pass membrane protein</topology>
    </subcellularLocation>
</comment>
<dbReference type="InterPro" id="IPR019109">
    <property type="entry name" value="MamF_MmsF"/>
</dbReference>
<gene>
    <name evidence="6" type="primary">mamF</name>
    <name evidence="6" type="ORF">MAGMO_0545</name>
</gene>
<sequence>MNVDLTIMFFDKIQENINQYTSGHTLGDRLWAMLSYMGFLCLIPLIFFKDHDYVQFHARQGFVIFFIYILGSFSTVLPGIGPLVLMLSIWVSVVLSLIGIVSVILGKSWRIPVVYNLACKI</sequence>
<feature type="transmembrane region" description="Helical" evidence="5">
    <location>
        <begin position="83"/>
        <end position="105"/>
    </location>
</feature>
<evidence type="ECO:0000256" key="3">
    <source>
        <dbReference type="ARBA" id="ARBA00022989"/>
    </source>
</evidence>
<keyword evidence="2 5" id="KW-0812">Transmembrane</keyword>
<evidence type="ECO:0000256" key="5">
    <source>
        <dbReference type="SAM" id="Phobius"/>
    </source>
</evidence>
<dbReference type="Pfam" id="PF09685">
    <property type="entry name" value="MamF_MmsF"/>
    <property type="match status" value="1"/>
</dbReference>
<proteinExistence type="predicted"/>